<accession>I3ZIU6</accession>
<organism evidence="3 4">
    <name type="scientific">Terriglobus roseus (strain DSM 18391 / NRRL B-41598 / KBS 63)</name>
    <dbReference type="NCBI Taxonomy" id="926566"/>
    <lineage>
        <taxon>Bacteria</taxon>
        <taxon>Pseudomonadati</taxon>
        <taxon>Acidobacteriota</taxon>
        <taxon>Terriglobia</taxon>
        <taxon>Terriglobales</taxon>
        <taxon>Acidobacteriaceae</taxon>
        <taxon>Terriglobus</taxon>
    </lineage>
</organism>
<dbReference type="FunFam" id="3.40.50.720:FF:000084">
    <property type="entry name" value="Short-chain dehydrogenase reductase"/>
    <property type="match status" value="1"/>
</dbReference>
<dbReference type="Pfam" id="PF13561">
    <property type="entry name" value="adh_short_C2"/>
    <property type="match status" value="1"/>
</dbReference>
<protein>
    <recommendedName>
        <fullName evidence="5">NAD(P)-dependent dehydrogenase, short-chain alcohol dehydrogenase family</fullName>
    </recommendedName>
</protein>
<keyword evidence="2" id="KW-0560">Oxidoreductase</keyword>
<keyword evidence="4" id="KW-1185">Reference proteome</keyword>
<evidence type="ECO:0008006" key="5">
    <source>
        <dbReference type="Google" id="ProtNLM"/>
    </source>
</evidence>
<sequence>MTYSLAGKTAVVTGATRNMGRAVAVMLAGHQANVVVHCRSKASLAEAEETARLVESAGGRAAVYQGELTDQQSVEAVFEFADRTFGELGVLVNTAGKVIKKPIAQITEQDYDDSFMINAKVPFFAMQSAAKRMTAGGRIINIGTTLLGATTGLYSIYAGSKAPLEDFTRALAKEIGASGVTVNTIAPGPLDTSFFHPAETKESTDFLKHMSVTGELGKVEQIVPTIEFLISPEAQWVTAQTIFVNGGFVAR</sequence>
<dbReference type="PANTHER" id="PTHR48107">
    <property type="entry name" value="NADPH-DEPENDENT ALDEHYDE REDUCTASE-LIKE PROTEIN, CHLOROPLASTIC-RELATED"/>
    <property type="match status" value="1"/>
</dbReference>
<gene>
    <name evidence="3" type="ordered locus">Terro_2929</name>
</gene>
<dbReference type="OrthoDB" id="9803333at2"/>
<dbReference type="InterPro" id="IPR036291">
    <property type="entry name" value="NAD(P)-bd_dom_sf"/>
</dbReference>
<dbReference type="GO" id="GO:0016614">
    <property type="term" value="F:oxidoreductase activity, acting on CH-OH group of donors"/>
    <property type="evidence" value="ECO:0007669"/>
    <property type="project" value="UniProtKB-ARBA"/>
</dbReference>
<dbReference type="Proteomes" id="UP000006056">
    <property type="component" value="Chromosome"/>
</dbReference>
<dbReference type="InterPro" id="IPR002347">
    <property type="entry name" value="SDR_fam"/>
</dbReference>
<evidence type="ECO:0000313" key="3">
    <source>
        <dbReference type="EMBL" id="AFL89164.1"/>
    </source>
</evidence>
<dbReference type="EMBL" id="CP003379">
    <property type="protein sequence ID" value="AFL89164.1"/>
    <property type="molecule type" value="Genomic_DNA"/>
</dbReference>
<dbReference type="HOGENOM" id="CLU_010194_1_3_0"/>
<comment type="similarity">
    <text evidence="1">Belongs to the short-chain dehydrogenases/reductases (SDR) family.</text>
</comment>
<dbReference type="PANTHER" id="PTHR48107:SF7">
    <property type="entry name" value="RE15974P"/>
    <property type="match status" value="1"/>
</dbReference>
<dbReference type="eggNOG" id="COG1028">
    <property type="taxonomic scope" value="Bacteria"/>
</dbReference>
<dbReference type="PRINTS" id="PR00080">
    <property type="entry name" value="SDRFAMILY"/>
</dbReference>
<dbReference type="STRING" id="926566.Terro_2929"/>
<dbReference type="AlphaFoldDB" id="I3ZIU6"/>
<dbReference type="KEGG" id="trs:Terro_2929"/>
<name>I3ZIU6_TERRK</name>
<dbReference type="RefSeq" id="WP_014786428.1">
    <property type="nucleotide sequence ID" value="NC_018014.1"/>
</dbReference>
<dbReference type="Gene3D" id="3.40.50.720">
    <property type="entry name" value="NAD(P)-binding Rossmann-like Domain"/>
    <property type="match status" value="1"/>
</dbReference>
<proteinExistence type="inferred from homology"/>
<reference evidence="3 4" key="1">
    <citation type="submission" date="2012-06" db="EMBL/GenBank/DDBJ databases">
        <title>Complete genome of Terriglobus roseus DSM 18391.</title>
        <authorList>
            <consortium name="US DOE Joint Genome Institute (JGI-PGF)"/>
            <person name="Lucas S."/>
            <person name="Copeland A."/>
            <person name="Lapidus A."/>
            <person name="Glavina del Rio T."/>
            <person name="Dalin E."/>
            <person name="Tice H."/>
            <person name="Bruce D."/>
            <person name="Goodwin L."/>
            <person name="Pitluck S."/>
            <person name="Peters L."/>
            <person name="Mikhailova N."/>
            <person name="Munk A.C.C."/>
            <person name="Kyrpides N."/>
            <person name="Mavromatis K."/>
            <person name="Ivanova N."/>
            <person name="Brettin T."/>
            <person name="Detter J.C."/>
            <person name="Han C."/>
            <person name="Larimer F."/>
            <person name="Land M."/>
            <person name="Hauser L."/>
            <person name="Markowitz V."/>
            <person name="Cheng J.-F."/>
            <person name="Hugenholtz P."/>
            <person name="Woyke T."/>
            <person name="Wu D."/>
            <person name="Brambilla E."/>
            <person name="Klenk H.-P."/>
            <person name="Eisen J.A."/>
        </authorList>
    </citation>
    <scope>NUCLEOTIDE SEQUENCE [LARGE SCALE GENOMIC DNA]</scope>
    <source>
        <strain evidence="4">DSM 18391 / NRRL B-41598 / KBS 63</strain>
    </source>
</reference>
<evidence type="ECO:0000256" key="2">
    <source>
        <dbReference type="ARBA" id="ARBA00023002"/>
    </source>
</evidence>
<dbReference type="PATRIC" id="fig|926566.3.peg.2923"/>
<evidence type="ECO:0000256" key="1">
    <source>
        <dbReference type="ARBA" id="ARBA00006484"/>
    </source>
</evidence>
<evidence type="ECO:0000313" key="4">
    <source>
        <dbReference type="Proteomes" id="UP000006056"/>
    </source>
</evidence>
<dbReference type="SUPFAM" id="SSF51735">
    <property type="entry name" value="NAD(P)-binding Rossmann-fold domains"/>
    <property type="match status" value="1"/>
</dbReference>
<dbReference type="PRINTS" id="PR00081">
    <property type="entry name" value="GDHRDH"/>
</dbReference>